<reference evidence="1 2" key="1">
    <citation type="journal article" date="2016" name="Nat. Commun.">
        <title>Thousands of microbial genomes shed light on interconnected biogeochemical processes in an aquifer system.</title>
        <authorList>
            <person name="Anantharaman K."/>
            <person name="Brown C.T."/>
            <person name="Hug L.A."/>
            <person name="Sharon I."/>
            <person name="Castelle C.J."/>
            <person name="Probst A.J."/>
            <person name="Thomas B.C."/>
            <person name="Singh A."/>
            <person name="Wilkins M.J."/>
            <person name="Karaoz U."/>
            <person name="Brodie E.L."/>
            <person name="Williams K.H."/>
            <person name="Hubbard S.S."/>
            <person name="Banfield J.F."/>
        </authorList>
    </citation>
    <scope>NUCLEOTIDE SEQUENCE [LARGE SCALE GENOMIC DNA]</scope>
</reference>
<protein>
    <recommendedName>
        <fullName evidence="3">Thioredoxin domain-containing protein</fullName>
    </recommendedName>
</protein>
<proteinExistence type="predicted"/>
<dbReference type="STRING" id="1798508.A3A35_02070"/>
<dbReference type="CDD" id="cd01659">
    <property type="entry name" value="TRX_superfamily"/>
    <property type="match status" value="1"/>
</dbReference>
<dbReference type="Gene3D" id="3.40.30.10">
    <property type="entry name" value="Glutaredoxin"/>
    <property type="match status" value="1"/>
</dbReference>
<evidence type="ECO:0008006" key="3">
    <source>
        <dbReference type="Google" id="ProtNLM"/>
    </source>
</evidence>
<dbReference type="InterPro" id="IPR036249">
    <property type="entry name" value="Thioredoxin-like_sf"/>
</dbReference>
<dbReference type="PANTHER" id="PTHR34573">
    <property type="entry name" value="VKC DOMAIN-CONTAINING PROTEIN"/>
    <property type="match status" value="1"/>
</dbReference>
<dbReference type="Proteomes" id="UP000179115">
    <property type="component" value="Unassembled WGS sequence"/>
</dbReference>
<sequence>MKTSTLLAVIVGLIVLGSLGYWAYYQSTPGPLDEFTQCLKDKGTIFYGAFWCPHCQAQKKLFGKSVKLLPYTECSTPNGKGQLKVCTDAGVQGYPTWVFPDGTRATGEVPLQTLSTKTSCALPEGIAPGAPLSGGSSEASTSTTP</sequence>
<evidence type="ECO:0000313" key="1">
    <source>
        <dbReference type="EMBL" id="OGG71499.1"/>
    </source>
</evidence>
<comment type="caution">
    <text evidence="1">The sequence shown here is derived from an EMBL/GenBank/DDBJ whole genome shotgun (WGS) entry which is preliminary data.</text>
</comment>
<dbReference type="AlphaFoldDB" id="A0A1F6ECV1"/>
<organism evidence="1 2">
    <name type="scientific">Candidatus Kaiserbacteria bacterium RIFCSPLOWO2_01_FULL_51_21</name>
    <dbReference type="NCBI Taxonomy" id="1798508"/>
    <lineage>
        <taxon>Bacteria</taxon>
        <taxon>Candidatus Kaiseribacteriota</taxon>
    </lineage>
</organism>
<evidence type="ECO:0000313" key="2">
    <source>
        <dbReference type="Proteomes" id="UP000179115"/>
    </source>
</evidence>
<accession>A0A1F6ECV1</accession>
<dbReference type="SUPFAM" id="SSF52833">
    <property type="entry name" value="Thioredoxin-like"/>
    <property type="match status" value="1"/>
</dbReference>
<gene>
    <name evidence="1" type="ORF">A3A35_02070</name>
</gene>
<dbReference type="EMBL" id="MFLV01000017">
    <property type="protein sequence ID" value="OGG71499.1"/>
    <property type="molecule type" value="Genomic_DNA"/>
</dbReference>
<dbReference type="PANTHER" id="PTHR34573:SF1">
    <property type="entry name" value="VITAMIN K EPOXIDE REDUCTASE DOMAIN-CONTAINING PROTEIN"/>
    <property type="match status" value="1"/>
</dbReference>
<name>A0A1F6ECV1_9BACT</name>